<dbReference type="Proteomes" id="UP000315673">
    <property type="component" value="Chromosome"/>
</dbReference>
<keyword evidence="4" id="KW-1185">Reference proteome</keyword>
<organism evidence="3 4">
    <name type="scientific">Sphingomonas panacisoli</name>
    <dbReference type="NCBI Taxonomy" id="1813879"/>
    <lineage>
        <taxon>Bacteria</taxon>
        <taxon>Pseudomonadati</taxon>
        <taxon>Pseudomonadota</taxon>
        <taxon>Alphaproteobacteria</taxon>
        <taxon>Sphingomonadales</taxon>
        <taxon>Sphingomonadaceae</taxon>
        <taxon>Sphingomonas</taxon>
    </lineage>
</organism>
<dbReference type="KEGG" id="spai:FPZ24_03730"/>
<reference evidence="3 4" key="1">
    <citation type="submission" date="2019-07" db="EMBL/GenBank/DDBJ databases">
        <title>Full genome sequence of Sphingomonas sp. 4R-6-7(HKS19).</title>
        <authorList>
            <person name="Im W.-T."/>
        </authorList>
    </citation>
    <scope>NUCLEOTIDE SEQUENCE [LARGE SCALE GENOMIC DNA]</scope>
    <source>
        <strain evidence="3 4">HKS19</strain>
    </source>
</reference>
<accession>A0A5B8LFH4</accession>
<evidence type="ECO:0008006" key="5">
    <source>
        <dbReference type="Google" id="ProtNLM"/>
    </source>
</evidence>
<keyword evidence="2" id="KW-0732">Signal</keyword>
<proteinExistence type="predicted"/>
<feature type="signal peptide" evidence="2">
    <location>
        <begin position="1"/>
        <end position="18"/>
    </location>
</feature>
<dbReference type="AlphaFoldDB" id="A0A5B8LFH4"/>
<dbReference type="OrthoDB" id="485556at2"/>
<name>A0A5B8LFH4_9SPHN</name>
<evidence type="ECO:0000313" key="4">
    <source>
        <dbReference type="Proteomes" id="UP000315673"/>
    </source>
</evidence>
<feature type="compositionally biased region" description="Low complexity" evidence="1">
    <location>
        <begin position="49"/>
        <end position="58"/>
    </location>
</feature>
<evidence type="ECO:0000313" key="3">
    <source>
        <dbReference type="EMBL" id="QDZ06696.1"/>
    </source>
</evidence>
<evidence type="ECO:0000256" key="1">
    <source>
        <dbReference type="SAM" id="MobiDB-lite"/>
    </source>
</evidence>
<feature type="chain" id="PRO_5022995528" description="Lipoprotein" evidence="2">
    <location>
        <begin position="19"/>
        <end position="205"/>
    </location>
</feature>
<protein>
    <recommendedName>
        <fullName evidence="5">Lipoprotein</fullName>
    </recommendedName>
</protein>
<feature type="region of interest" description="Disordered" evidence="1">
    <location>
        <begin position="49"/>
        <end position="82"/>
    </location>
</feature>
<sequence length="205" mass="21253">MRALYLLPILATACSQQAVVNNSTSDINTAADRAQGDIDTYAANNTAAATPAPLNPAAPGQPGGLADDKTPVSEAPFTPDSPQGAANVVQAYYALIGEGKYADAWKLWGDGGKASGQSADAFAASFGKYSEYRANIGAPGREDAGAGQRYVTVPVQPYARLKDGTAAYWIGSIVLHRTVVDGATADQKAWRIKSIDLKPAPPAAK</sequence>
<evidence type="ECO:0000256" key="2">
    <source>
        <dbReference type="SAM" id="SignalP"/>
    </source>
</evidence>
<dbReference type="EMBL" id="CP042306">
    <property type="protein sequence ID" value="QDZ06696.1"/>
    <property type="molecule type" value="Genomic_DNA"/>
</dbReference>
<gene>
    <name evidence="3" type="ORF">FPZ24_03730</name>
</gene>
<dbReference type="RefSeq" id="WP_146569780.1">
    <property type="nucleotide sequence ID" value="NZ_CP042306.1"/>
</dbReference>